<keyword evidence="2" id="KW-0808">Transferase</keyword>
<name>A0A6J4NPQ4_9PSEU</name>
<feature type="compositionally biased region" description="Basic and acidic residues" evidence="1">
    <location>
        <begin position="327"/>
        <end position="343"/>
    </location>
</feature>
<reference evidence="2" key="1">
    <citation type="submission" date="2020-02" db="EMBL/GenBank/DDBJ databases">
        <authorList>
            <person name="Meier V. D."/>
        </authorList>
    </citation>
    <scope>NUCLEOTIDE SEQUENCE</scope>
    <source>
        <strain evidence="2">AVDCRST_MAG66</strain>
    </source>
</reference>
<sequence length="409" mass="44358">DHRDVPAGRVRRPGRPGPVPGPDPGQAVGGPARPVGGDPGAARRPLPLRRGHRHPQLPGPAGPGRAAGDLRARAAGARRAARRVRQLLAGADARHARARDAHAAARGGAPLGRRGPRRLPGPGARLRPALLGVRPARHRARRRPDDARRPRHGRRRGAGRRRPGHQGHLVRAEVRQPRRHRVLRRGRAPAGRHAGGRARLPDHVGQRLRRAPPHRRGDRDRRRPGAGRRRRTRRPAVRVRVHLEDHARRGGRRLPRDLAGQPALVAGAHGEADDRPGQGQPPPPRAVLRRHRRRHRPHAAPPRADGAQVRRAGGHPHRALRRRPRGRLVEPEGRLLRHADRARGHGHRGGPAGRGGGHRADAGRRDASGGRGPAGRDHPPGAVVPAARRGREGDARRRGVRGAGARGPL</sequence>
<organism evidence="2">
    <name type="scientific">uncultured Pseudonocardia sp</name>
    <dbReference type="NCBI Taxonomy" id="211455"/>
    <lineage>
        <taxon>Bacteria</taxon>
        <taxon>Bacillati</taxon>
        <taxon>Actinomycetota</taxon>
        <taxon>Actinomycetes</taxon>
        <taxon>Pseudonocardiales</taxon>
        <taxon>Pseudonocardiaceae</taxon>
        <taxon>Pseudonocardia</taxon>
        <taxon>environmental samples</taxon>
    </lineage>
</organism>
<feature type="compositionally biased region" description="Basic residues" evidence="1">
    <location>
        <begin position="312"/>
        <end position="326"/>
    </location>
</feature>
<feature type="compositionally biased region" description="Basic residues" evidence="1">
    <location>
        <begin position="287"/>
        <end position="298"/>
    </location>
</feature>
<gene>
    <name evidence="2" type="ORF">AVDCRST_MAG66-925</name>
</gene>
<dbReference type="EMBL" id="CADCUS010000136">
    <property type="protein sequence ID" value="CAA9391374.1"/>
    <property type="molecule type" value="Genomic_DNA"/>
</dbReference>
<feature type="compositionally biased region" description="Basic and acidic residues" evidence="1">
    <location>
        <begin position="358"/>
        <end position="379"/>
    </location>
</feature>
<feature type="non-terminal residue" evidence="2">
    <location>
        <position position="409"/>
    </location>
</feature>
<feature type="compositionally biased region" description="Basic and acidic residues" evidence="1">
    <location>
        <begin position="92"/>
        <end position="103"/>
    </location>
</feature>
<protein>
    <submittedName>
        <fullName evidence="2">Aspartate transaminase</fullName>
        <ecNumber evidence="2">2.6.1.1</ecNumber>
    </submittedName>
</protein>
<feature type="compositionally biased region" description="Basic residues" evidence="1">
    <location>
        <begin position="177"/>
        <end position="187"/>
    </location>
</feature>
<feature type="compositionally biased region" description="Low complexity" evidence="1">
    <location>
        <begin position="104"/>
        <end position="134"/>
    </location>
</feature>
<feature type="non-terminal residue" evidence="2">
    <location>
        <position position="1"/>
    </location>
</feature>
<evidence type="ECO:0000256" key="1">
    <source>
        <dbReference type="SAM" id="MobiDB-lite"/>
    </source>
</evidence>
<keyword evidence="2" id="KW-0032">Aminotransferase</keyword>
<feature type="region of interest" description="Disordered" evidence="1">
    <location>
        <begin position="1"/>
        <end position="409"/>
    </location>
</feature>
<feature type="compositionally biased region" description="Basic residues" evidence="1">
    <location>
        <begin position="224"/>
        <end position="240"/>
    </location>
</feature>
<feature type="compositionally biased region" description="Basic residues" evidence="1">
    <location>
        <begin position="149"/>
        <end position="165"/>
    </location>
</feature>
<accession>A0A6J4NPQ4</accession>
<feature type="compositionally biased region" description="Low complexity" evidence="1">
    <location>
        <begin position="63"/>
        <end position="78"/>
    </location>
</feature>
<proteinExistence type="predicted"/>
<dbReference type="GO" id="GO:0004069">
    <property type="term" value="F:L-aspartate:2-oxoglutarate aminotransferase activity"/>
    <property type="evidence" value="ECO:0007669"/>
    <property type="project" value="UniProtKB-EC"/>
</dbReference>
<evidence type="ECO:0000313" key="2">
    <source>
        <dbReference type="EMBL" id="CAA9391374.1"/>
    </source>
</evidence>
<feature type="compositionally biased region" description="Basic residues" evidence="1">
    <location>
        <begin position="46"/>
        <end position="55"/>
    </location>
</feature>
<dbReference type="EC" id="2.6.1.1" evidence="2"/>
<dbReference type="AlphaFoldDB" id="A0A6J4NPQ4"/>